<dbReference type="EMBL" id="FXUI01000001">
    <property type="protein sequence ID" value="SMP53158.1"/>
    <property type="molecule type" value="Genomic_DNA"/>
</dbReference>
<keyword evidence="1" id="KW-0472">Membrane</keyword>
<feature type="transmembrane region" description="Helical" evidence="1">
    <location>
        <begin position="241"/>
        <end position="259"/>
    </location>
</feature>
<feature type="transmembrane region" description="Helical" evidence="1">
    <location>
        <begin position="131"/>
        <end position="150"/>
    </location>
</feature>
<accession>A0ABY1PZ65</accession>
<dbReference type="RefSeq" id="WP_283404966.1">
    <property type="nucleotide sequence ID" value="NZ_FXUI01000001.1"/>
</dbReference>
<feature type="transmembrane region" description="Helical" evidence="1">
    <location>
        <begin position="179"/>
        <end position="200"/>
    </location>
</feature>
<dbReference type="Pfam" id="PF12040">
    <property type="entry name" value="DUF3526"/>
    <property type="match status" value="1"/>
</dbReference>
<dbReference type="Pfam" id="PF12679">
    <property type="entry name" value="ABC2_membrane_2"/>
    <property type="match status" value="1"/>
</dbReference>
<feature type="transmembrane region" description="Helical" evidence="1">
    <location>
        <begin position="451"/>
        <end position="471"/>
    </location>
</feature>
<evidence type="ECO:0000313" key="3">
    <source>
        <dbReference type="Proteomes" id="UP001157910"/>
    </source>
</evidence>
<evidence type="ECO:0000256" key="1">
    <source>
        <dbReference type="SAM" id="Phobius"/>
    </source>
</evidence>
<proteinExistence type="predicted"/>
<dbReference type="PANTHER" id="PTHR43471">
    <property type="entry name" value="ABC TRANSPORTER PERMEASE"/>
    <property type="match status" value="1"/>
</dbReference>
<keyword evidence="1" id="KW-1133">Transmembrane helix</keyword>
<keyword evidence="1" id="KW-0812">Transmembrane</keyword>
<dbReference type="Proteomes" id="UP001157910">
    <property type="component" value="Unassembled WGS sequence"/>
</dbReference>
<feature type="transmembrane region" description="Helical" evidence="1">
    <location>
        <begin position="206"/>
        <end position="234"/>
    </location>
</feature>
<protein>
    <submittedName>
        <fullName evidence="2">ABC-2 type transport system permease protein</fullName>
    </submittedName>
</protein>
<gene>
    <name evidence="2" type="ORF">SAMN06296065_101380</name>
</gene>
<organism evidence="2 3">
    <name type="scientific">Novosphingobium panipatense</name>
    <dbReference type="NCBI Taxonomy" id="428991"/>
    <lineage>
        <taxon>Bacteria</taxon>
        <taxon>Pseudomonadati</taxon>
        <taxon>Pseudomonadota</taxon>
        <taxon>Alphaproteobacteria</taxon>
        <taxon>Sphingomonadales</taxon>
        <taxon>Sphingomonadaceae</taxon>
        <taxon>Novosphingobium</taxon>
    </lineage>
</organism>
<sequence>MNPTSLIARDELRLMRRNRVAVIACLLLVLLTLVAVASSWAHQKGIEDLRARQQHEAERAFDAQPDRHPHRVVHYGTFIFRPLSALAAFDPGVDAFTGNSMFLEGHRQNTANFGDVNQSSLLVRFGQLTPAFVLQAVAPLLLIFLGYGAIARETERGTLRVLMMQGATRGAIVRGKLRALGAVALLVALPAILGLAALAATSGAAILPTVAIVLGYGAWLLLWVTVIVLVSTLVGRSRDALLALVAIWAVSVVLLPRVATDIASAAVPLQNRLQTEVAIARDLREMGDSHNPDDPHFAAFKRSVLQRYGVTRVEDLPVNYKGLLAVEGEKVTSALFDRYSGESYAAQGAQNGIVGAVGVISPAIALRSLSMAAAGTDFAAHRGFLEQAEAYRYDLVQRLNRLQADGVTYADDTARDAGADRRKRVAAGHWEEMPDFAYRAPDGATLAARSLPGLAVILGWLVFAGASLAIATRRLGERQ</sequence>
<dbReference type="InterPro" id="IPR021913">
    <property type="entry name" value="DUF3526"/>
</dbReference>
<reference evidence="2 3" key="1">
    <citation type="submission" date="2017-05" db="EMBL/GenBank/DDBJ databases">
        <authorList>
            <person name="Varghese N."/>
            <person name="Submissions S."/>
        </authorList>
    </citation>
    <scope>NUCLEOTIDE SEQUENCE [LARGE SCALE GENOMIC DNA]</scope>
    <source>
        <strain evidence="2 3">SM16</strain>
    </source>
</reference>
<comment type="caution">
    <text evidence="2">The sequence shown here is derived from an EMBL/GenBank/DDBJ whole genome shotgun (WGS) entry which is preliminary data.</text>
</comment>
<keyword evidence="3" id="KW-1185">Reference proteome</keyword>
<evidence type="ECO:0000313" key="2">
    <source>
        <dbReference type="EMBL" id="SMP53158.1"/>
    </source>
</evidence>
<dbReference type="PANTHER" id="PTHR43471:SF1">
    <property type="entry name" value="ABC TRANSPORTER PERMEASE PROTEIN NOSY-RELATED"/>
    <property type="match status" value="1"/>
</dbReference>
<name>A0ABY1PZ65_9SPHN</name>